<dbReference type="Proteomes" id="UP001234297">
    <property type="component" value="Chromosome 7"/>
</dbReference>
<organism evidence="1 2">
    <name type="scientific">Persea americana</name>
    <name type="common">Avocado</name>
    <dbReference type="NCBI Taxonomy" id="3435"/>
    <lineage>
        <taxon>Eukaryota</taxon>
        <taxon>Viridiplantae</taxon>
        <taxon>Streptophyta</taxon>
        <taxon>Embryophyta</taxon>
        <taxon>Tracheophyta</taxon>
        <taxon>Spermatophyta</taxon>
        <taxon>Magnoliopsida</taxon>
        <taxon>Magnoliidae</taxon>
        <taxon>Laurales</taxon>
        <taxon>Lauraceae</taxon>
        <taxon>Persea</taxon>
    </lineage>
</organism>
<accession>A0ACC2L975</accession>
<dbReference type="EMBL" id="CM056815">
    <property type="protein sequence ID" value="KAJ8629985.1"/>
    <property type="molecule type" value="Genomic_DNA"/>
</dbReference>
<comment type="caution">
    <text evidence="1">The sequence shown here is derived from an EMBL/GenBank/DDBJ whole genome shotgun (WGS) entry which is preliminary data.</text>
</comment>
<sequence length="187" mass="20562">MTVAAPVGAISQELSKDVVVASLRDSWIKGRKMLVERKEEMMKEKGVNGGSSEISGKAKNASGKLFGISKDGRNVQVSKILKPKTSDSINMETNGSNSRSPEEHHPRTPQTPKVSKAPLVDSNLEPSSSEVAAPQEPHEVFHEVESQRLLEHAIEAMGMLNMDYNNPHRKPPISNGHPTNEEKNKRH</sequence>
<evidence type="ECO:0000313" key="1">
    <source>
        <dbReference type="EMBL" id="KAJ8629985.1"/>
    </source>
</evidence>
<proteinExistence type="predicted"/>
<keyword evidence="2" id="KW-1185">Reference proteome</keyword>
<protein>
    <submittedName>
        <fullName evidence="1">Uncharacterized protein</fullName>
    </submittedName>
</protein>
<evidence type="ECO:0000313" key="2">
    <source>
        <dbReference type="Proteomes" id="UP001234297"/>
    </source>
</evidence>
<gene>
    <name evidence="1" type="ORF">MRB53_023308</name>
</gene>
<reference evidence="1 2" key="1">
    <citation type="journal article" date="2022" name="Hortic Res">
        <title>A haplotype resolved chromosomal level avocado genome allows analysis of novel avocado genes.</title>
        <authorList>
            <person name="Nath O."/>
            <person name="Fletcher S.J."/>
            <person name="Hayward A."/>
            <person name="Shaw L.M."/>
            <person name="Masouleh A.K."/>
            <person name="Furtado A."/>
            <person name="Henry R.J."/>
            <person name="Mitter N."/>
        </authorList>
    </citation>
    <scope>NUCLEOTIDE SEQUENCE [LARGE SCALE GENOMIC DNA]</scope>
    <source>
        <strain evidence="2">cv. Hass</strain>
    </source>
</reference>
<name>A0ACC2L975_PERAE</name>